<dbReference type="EMBL" id="BMAW01055999">
    <property type="protein sequence ID" value="GFT03791.1"/>
    <property type="molecule type" value="Genomic_DNA"/>
</dbReference>
<evidence type="ECO:0000313" key="3">
    <source>
        <dbReference type="EMBL" id="GFU02978.1"/>
    </source>
</evidence>
<evidence type="ECO:0000313" key="4">
    <source>
        <dbReference type="Proteomes" id="UP000887013"/>
    </source>
</evidence>
<comment type="caution">
    <text evidence="2">The sequence shown here is derived from an EMBL/GenBank/DDBJ whole genome shotgun (WGS) entry which is preliminary data.</text>
</comment>
<organism evidence="2 4">
    <name type="scientific">Nephila pilipes</name>
    <name type="common">Giant wood spider</name>
    <name type="synonym">Nephila maculata</name>
    <dbReference type="NCBI Taxonomy" id="299642"/>
    <lineage>
        <taxon>Eukaryota</taxon>
        <taxon>Metazoa</taxon>
        <taxon>Ecdysozoa</taxon>
        <taxon>Arthropoda</taxon>
        <taxon>Chelicerata</taxon>
        <taxon>Arachnida</taxon>
        <taxon>Araneae</taxon>
        <taxon>Araneomorphae</taxon>
        <taxon>Entelegynae</taxon>
        <taxon>Araneoidea</taxon>
        <taxon>Nephilidae</taxon>
        <taxon>Nephila</taxon>
    </lineage>
</organism>
<dbReference type="Proteomes" id="UP000887013">
    <property type="component" value="Unassembled WGS sequence"/>
</dbReference>
<evidence type="ECO:0000313" key="2">
    <source>
        <dbReference type="EMBL" id="GFT03791.1"/>
    </source>
</evidence>
<dbReference type="EMBL" id="BMAW01027606">
    <property type="protein sequence ID" value="GFU02978.1"/>
    <property type="molecule type" value="Genomic_DNA"/>
</dbReference>
<proteinExistence type="predicted"/>
<feature type="region of interest" description="Disordered" evidence="1">
    <location>
        <begin position="108"/>
        <end position="143"/>
    </location>
</feature>
<reference evidence="2" key="1">
    <citation type="submission" date="2020-08" db="EMBL/GenBank/DDBJ databases">
        <title>Multicomponent nature underlies the extraordinary mechanical properties of spider dragline silk.</title>
        <authorList>
            <person name="Kono N."/>
            <person name="Nakamura H."/>
            <person name="Mori M."/>
            <person name="Yoshida Y."/>
            <person name="Ohtoshi R."/>
            <person name="Malay A.D."/>
            <person name="Moran D.A.P."/>
            <person name="Tomita M."/>
            <person name="Numata K."/>
            <person name="Arakawa K."/>
        </authorList>
    </citation>
    <scope>NUCLEOTIDE SEQUENCE</scope>
</reference>
<evidence type="ECO:0000256" key="1">
    <source>
        <dbReference type="SAM" id="MobiDB-lite"/>
    </source>
</evidence>
<sequence length="143" mass="16648">AGEYREHNVQRHPRRRLSLHLLRNTRRHRPPRQVQFPQFQLGGHGVGRNTQGYVLEVQQCHRFRHNCVQDGGQDAAEERFYFRRLVQEGAPVPDALRRLSVLRRVGGGALPIPLRHPQRRREGQGRPNETPGCRRTPGPGYFR</sequence>
<dbReference type="AlphaFoldDB" id="A0A8X6TFV3"/>
<name>A0A8X6TFV3_NEPPI</name>
<feature type="non-terminal residue" evidence="2">
    <location>
        <position position="1"/>
    </location>
</feature>
<gene>
    <name evidence="3" type="ORF">NPIL_300941</name>
    <name evidence="2" type="ORF">NPIL_493511</name>
</gene>
<accession>A0A8X6TFV3</accession>
<keyword evidence="4" id="KW-1185">Reference proteome</keyword>
<protein>
    <submittedName>
        <fullName evidence="2">Uncharacterized protein</fullName>
    </submittedName>
</protein>